<dbReference type="Gene3D" id="3.30.70.100">
    <property type="match status" value="2"/>
</dbReference>
<dbReference type="AlphaFoldDB" id="A0A542DF70"/>
<reference evidence="2 3" key="1">
    <citation type="submission" date="2019-06" db="EMBL/GenBank/DDBJ databases">
        <title>Sequencing the genomes of 1000 actinobacteria strains.</title>
        <authorList>
            <person name="Klenk H.-P."/>
        </authorList>
    </citation>
    <scope>NUCLEOTIDE SEQUENCE [LARGE SCALE GENOMIC DNA]</scope>
    <source>
        <strain evidence="2 3">DSM 45679</strain>
    </source>
</reference>
<dbReference type="GO" id="GO:0004497">
    <property type="term" value="F:monooxygenase activity"/>
    <property type="evidence" value="ECO:0007669"/>
    <property type="project" value="UniProtKB-KW"/>
</dbReference>
<evidence type="ECO:0000313" key="3">
    <source>
        <dbReference type="Proteomes" id="UP000320876"/>
    </source>
</evidence>
<evidence type="ECO:0000259" key="1">
    <source>
        <dbReference type="PROSITE" id="PS51725"/>
    </source>
</evidence>
<dbReference type="EMBL" id="VFML01000001">
    <property type="protein sequence ID" value="TQJ01693.1"/>
    <property type="molecule type" value="Genomic_DNA"/>
</dbReference>
<keyword evidence="2" id="KW-0560">Oxidoreductase</keyword>
<protein>
    <submittedName>
        <fullName evidence="2">Antibiotic biosynthesis monooxygenase</fullName>
    </submittedName>
</protein>
<keyword evidence="2" id="KW-0503">Monooxygenase</keyword>
<dbReference type="Pfam" id="PF03992">
    <property type="entry name" value="ABM"/>
    <property type="match status" value="1"/>
</dbReference>
<evidence type="ECO:0000313" key="2">
    <source>
        <dbReference type="EMBL" id="TQJ01693.1"/>
    </source>
</evidence>
<dbReference type="SUPFAM" id="SSF54909">
    <property type="entry name" value="Dimeric alpha+beta barrel"/>
    <property type="match status" value="1"/>
</dbReference>
<gene>
    <name evidence="2" type="ORF">FB471_1400</name>
</gene>
<comment type="caution">
    <text evidence="2">The sequence shown here is derived from an EMBL/GenBank/DDBJ whole genome shotgun (WGS) entry which is preliminary data.</text>
</comment>
<feature type="domain" description="ABM" evidence="1">
    <location>
        <begin position="104"/>
        <end position="195"/>
    </location>
</feature>
<keyword evidence="3" id="KW-1185">Reference proteome</keyword>
<dbReference type="OrthoDB" id="1493813at2"/>
<organism evidence="2 3">
    <name type="scientific">Amycolatopsis cihanbeyliensis</name>
    <dbReference type="NCBI Taxonomy" id="1128664"/>
    <lineage>
        <taxon>Bacteria</taxon>
        <taxon>Bacillati</taxon>
        <taxon>Actinomycetota</taxon>
        <taxon>Actinomycetes</taxon>
        <taxon>Pseudonocardiales</taxon>
        <taxon>Pseudonocardiaceae</taxon>
        <taxon>Amycolatopsis</taxon>
    </lineage>
</organism>
<sequence>MTARFPVVDRADAATVLIAQYDVDTSRQRAEAAAFRTAWAGDWPGGVLSAACFLSTDGTGVLTYAQSAVDQPSTALPGTREQPLVYRLHHSITTPDDTRIPGCLVTALFATEGPERQHRFVDALLAALPEDEGHPGAISAHFHLSTDGTRLLNYTEWTSEQAHHEAAASGAHDELHELFTRFPGVRSLRGKRYHLAHALDAPG</sequence>
<accession>A0A542DF70</accession>
<dbReference type="InterPro" id="IPR011008">
    <property type="entry name" value="Dimeric_a/b-barrel"/>
</dbReference>
<dbReference type="InterPro" id="IPR007138">
    <property type="entry name" value="ABM_dom"/>
</dbReference>
<name>A0A542DF70_AMYCI</name>
<dbReference type="Proteomes" id="UP000320876">
    <property type="component" value="Unassembled WGS sequence"/>
</dbReference>
<proteinExistence type="predicted"/>
<dbReference type="PROSITE" id="PS51725">
    <property type="entry name" value="ABM"/>
    <property type="match status" value="1"/>
</dbReference>